<dbReference type="PANTHER" id="PTHR43865">
    <property type="entry name" value="RUBRERYTHRIN-RELATED"/>
    <property type="match status" value="1"/>
</dbReference>
<dbReference type="Pfam" id="PF21349">
    <property type="entry name" value="RUBY_RBDX"/>
    <property type="match status" value="1"/>
</dbReference>
<dbReference type="InterPro" id="IPR024934">
    <property type="entry name" value="Rubredoxin-like_dom"/>
</dbReference>
<dbReference type="Proteomes" id="UP000184301">
    <property type="component" value="Unassembled WGS sequence"/>
</dbReference>
<dbReference type="InterPro" id="IPR012347">
    <property type="entry name" value="Ferritin-like"/>
</dbReference>
<feature type="domain" description="Rubredoxin-like" evidence="6">
    <location>
        <begin position="157"/>
        <end position="191"/>
    </location>
</feature>
<evidence type="ECO:0000256" key="4">
    <source>
        <dbReference type="ARBA" id="ARBA00022982"/>
    </source>
</evidence>
<dbReference type="Gene3D" id="2.20.28.10">
    <property type="match status" value="1"/>
</dbReference>
<dbReference type="InterPro" id="IPR009040">
    <property type="entry name" value="Ferritin-like_diiron"/>
</dbReference>
<sequence length="209" mass="23831">MAVDLKESRTKENLMRAFAGESQARNRYTIAAEEAKKQGMYALADIFTFTAEQERAHAERYYELLSQLTGETIEVDGGYPVDPKDPIGAALKAAGHNEMAEYKDVYPAFGDVAKEEGFLEAASAFYQIAEIEHVHAERFEKLRQMMEDHTFYEREQNGRWMCMNCGYIHEGRRVPEVCPVCRHEKGYFIPLSFAPYMGMDDRAVEAASD</sequence>
<dbReference type="GO" id="GO:0016491">
    <property type="term" value="F:oxidoreductase activity"/>
    <property type="evidence" value="ECO:0007669"/>
    <property type="project" value="InterPro"/>
</dbReference>
<reference evidence="8 9" key="1">
    <citation type="submission" date="2016-11" db="EMBL/GenBank/DDBJ databases">
        <authorList>
            <person name="Jaros S."/>
            <person name="Januszkiewicz K."/>
            <person name="Wedrychowicz H."/>
        </authorList>
    </citation>
    <scope>NUCLEOTIDE SEQUENCE [LARGE SCALE GENOMIC DNA]</scope>
    <source>
        <strain evidence="8 9">DSM 15480</strain>
    </source>
</reference>
<dbReference type="InterPro" id="IPR048574">
    <property type="entry name" value="RUBY_RBDX"/>
</dbReference>
<accession>A0A1M6M9K7</accession>
<dbReference type="InterPro" id="IPR052364">
    <property type="entry name" value="Rubrerythrin"/>
</dbReference>
<dbReference type="RefSeq" id="WP_073107514.1">
    <property type="nucleotide sequence ID" value="NZ_FQZY01000017.1"/>
</dbReference>
<dbReference type="InterPro" id="IPR009078">
    <property type="entry name" value="Ferritin-like_SF"/>
</dbReference>
<evidence type="ECO:0000256" key="2">
    <source>
        <dbReference type="ARBA" id="ARBA00022448"/>
    </source>
</evidence>
<dbReference type="GO" id="GO:0005506">
    <property type="term" value="F:iron ion binding"/>
    <property type="evidence" value="ECO:0007669"/>
    <property type="project" value="InterPro"/>
</dbReference>
<dbReference type="PROSITE" id="PS50903">
    <property type="entry name" value="RUBREDOXIN_LIKE"/>
    <property type="match status" value="1"/>
</dbReference>
<dbReference type="PANTHER" id="PTHR43865:SF1">
    <property type="entry name" value="RUBRERYTHRIN-RELATED"/>
    <property type="match status" value="1"/>
</dbReference>
<dbReference type="EMBL" id="FQZY01000017">
    <property type="protein sequence ID" value="SHJ80157.1"/>
    <property type="molecule type" value="Genomic_DNA"/>
</dbReference>
<evidence type="ECO:0000259" key="6">
    <source>
        <dbReference type="PROSITE" id="PS50903"/>
    </source>
</evidence>
<comment type="cofactor">
    <cofactor evidence="1">
        <name>Fe(3+)</name>
        <dbReference type="ChEBI" id="CHEBI:29034"/>
    </cofactor>
</comment>
<protein>
    <submittedName>
        <fullName evidence="8">Rubrerythrin</fullName>
    </submittedName>
</protein>
<dbReference type="CDD" id="cd01041">
    <property type="entry name" value="Rubrerythrin"/>
    <property type="match status" value="1"/>
</dbReference>
<dbReference type="AlphaFoldDB" id="A0A1M6M9K7"/>
<dbReference type="SUPFAM" id="SSF47240">
    <property type="entry name" value="Ferritin-like"/>
    <property type="match status" value="1"/>
</dbReference>
<dbReference type="InterPro" id="IPR003251">
    <property type="entry name" value="Rr_diiron-bd_dom"/>
</dbReference>
<keyword evidence="2" id="KW-0813">Transport</keyword>
<evidence type="ECO:0000256" key="5">
    <source>
        <dbReference type="ARBA" id="ARBA00023004"/>
    </source>
</evidence>
<keyword evidence="9" id="KW-1185">Reference proteome</keyword>
<organism evidence="8 9">
    <name type="scientific">Hespellia stercorisuis DSM 15480</name>
    <dbReference type="NCBI Taxonomy" id="1121950"/>
    <lineage>
        <taxon>Bacteria</taxon>
        <taxon>Bacillati</taxon>
        <taxon>Bacillota</taxon>
        <taxon>Clostridia</taxon>
        <taxon>Lachnospirales</taxon>
        <taxon>Lachnospiraceae</taxon>
        <taxon>Hespellia</taxon>
    </lineage>
</organism>
<evidence type="ECO:0000313" key="8">
    <source>
        <dbReference type="EMBL" id="SHJ80157.1"/>
    </source>
</evidence>
<dbReference type="CDD" id="cd00729">
    <property type="entry name" value="rubredoxin_SM"/>
    <property type="match status" value="1"/>
</dbReference>
<evidence type="ECO:0000256" key="3">
    <source>
        <dbReference type="ARBA" id="ARBA00022723"/>
    </source>
</evidence>
<feature type="domain" description="Ferritin-like diiron" evidence="7">
    <location>
        <begin position="4"/>
        <end position="150"/>
    </location>
</feature>
<keyword evidence="3" id="KW-0479">Metal-binding</keyword>
<proteinExistence type="predicted"/>
<dbReference type="NCBIfam" id="NF045767">
    <property type="entry name" value="RuberyRbr"/>
    <property type="match status" value="1"/>
</dbReference>
<evidence type="ECO:0000256" key="1">
    <source>
        <dbReference type="ARBA" id="ARBA00001965"/>
    </source>
</evidence>
<dbReference type="STRING" id="1121950.SAMN02745243_01421"/>
<evidence type="ECO:0000259" key="7">
    <source>
        <dbReference type="PROSITE" id="PS50905"/>
    </source>
</evidence>
<dbReference type="OrthoDB" id="9799749at2"/>
<dbReference type="Gene3D" id="1.20.1260.10">
    <property type="match status" value="1"/>
</dbReference>
<name>A0A1M6M9K7_9FIRM</name>
<dbReference type="PROSITE" id="PS50905">
    <property type="entry name" value="FERRITIN_LIKE"/>
    <property type="match status" value="1"/>
</dbReference>
<keyword evidence="5" id="KW-0408">Iron</keyword>
<evidence type="ECO:0000313" key="9">
    <source>
        <dbReference type="Proteomes" id="UP000184301"/>
    </source>
</evidence>
<keyword evidence="4" id="KW-0249">Electron transport</keyword>
<dbReference type="Pfam" id="PF02915">
    <property type="entry name" value="Rubrerythrin"/>
    <property type="match status" value="1"/>
</dbReference>
<gene>
    <name evidence="8" type="ORF">SAMN02745243_01421</name>
</gene>
<dbReference type="SUPFAM" id="SSF57802">
    <property type="entry name" value="Rubredoxin-like"/>
    <property type="match status" value="1"/>
</dbReference>